<dbReference type="Pfam" id="PF01035">
    <property type="entry name" value="DNA_binding_1"/>
    <property type="match status" value="1"/>
</dbReference>
<name>A0ABV4HLC5_9GAMM</name>
<comment type="similarity">
    <text evidence="8">Belongs to the MGMT family.</text>
</comment>
<evidence type="ECO:0000256" key="7">
    <source>
        <dbReference type="ARBA" id="ARBA00049348"/>
    </source>
</evidence>
<sequence length="167" mass="18155">MTIFHTRFDGPVGPLLLAASDAGMHAIEFHAARHPVKRGADWREGDHRLLREARKQLQAYFDGRRRTFDLPLAPQGTEFQRTVWHALAAIPYGETVSYAQLAARVGRPSASRAVGAANGRNPLPIVLPCHRVIGADGSLTGFGGGLPTKQYLLELEGALPRQADLSV</sequence>
<dbReference type="InterPro" id="IPR036217">
    <property type="entry name" value="MethylDNA_cys_MeTrfase_DNAb"/>
</dbReference>
<dbReference type="SUPFAM" id="SSF53155">
    <property type="entry name" value="Methylated DNA-protein cysteine methyltransferase domain"/>
    <property type="match status" value="1"/>
</dbReference>
<keyword evidence="6 8" id="KW-0234">DNA repair</keyword>
<keyword evidence="5 8" id="KW-0227">DNA damage</keyword>
<dbReference type="PANTHER" id="PTHR10815:SF5">
    <property type="entry name" value="METHYLATED-DNA--PROTEIN-CYSTEINE METHYLTRANSFERASE"/>
    <property type="match status" value="1"/>
</dbReference>
<proteinExistence type="inferred from homology"/>
<comment type="function">
    <text evidence="8">Involved in the cellular defense against the biological effects of O6-methylguanine (O6-MeG) and O4-methylthymine (O4-MeT) in DNA. Repairs the methylated nucleobase in DNA by stoichiometrically transferring the methyl group to a cysteine residue in the enzyme. This is a suicide reaction: the enzyme is irreversibly inactivated.</text>
</comment>
<evidence type="ECO:0000256" key="1">
    <source>
        <dbReference type="ARBA" id="ARBA00001286"/>
    </source>
</evidence>
<dbReference type="PANTHER" id="PTHR10815">
    <property type="entry name" value="METHYLATED-DNA--PROTEIN-CYSTEINE METHYLTRANSFERASE"/>
    <property type="match status" value="1"/>
</dbReference>
<dbReference type="EC" id="2.1.1.63" evidence="8"/>
<dbReference type="Pfam" id="PF02870">
    <property type="entry name" value="Methyltransf_1N"/>
    <property type="match status" value="1"/>
</dbReference>
<evidence type="ECO:0000256" key="6">
    <source>
        <dbReference type="ARBA" id="ARBA00023204"/>
    </source>
</evidence>
<reference evidence="11 12" key="1">
    <citation type="submission" date="2024-07" db="EMBL/GenBank/DDBJ databases">
        <title>Luteimonas salilacus sp. nov., isolated from the shore soil of Salt Lake in Tibet of China.</title>
        <authorList>
            <person name="Zhang X."/>
            <person name="Li A."/>
        </authorList>
    </citation>
    <scope>NUCLEOTIDE SEQUENCE [LARGE SCALE GENOMIC DNA]</scope>
    <source>
        <strain evidence="11 12">B3-2-R+30</strain>
    </source>
</reference>
<feature type="active site" description="Nucleophile; methyl group acceptor" evidence="8">
    <location>
        <position position="129"/>
    </location>
</feature>
<evidence type="ECO:0000256" key="4">
    <source>
        <dbReference type="ARBA" id="ARBA00022679"/>
    </source>
</evidence>
<comment type="catalytic activity">
    <reaction evidence="1 8">
        <text>a 4-O-methyl-thymidine in DNA + L-cysteinyl-[protein] = a thymidine in DNA + S-methyl-L-cysteinyl-[protein]</text>
        <dbReference type="Rhea" id="RHEA:53428"/>
        <dbReference type="Rhea" id="RHEA-COMP:10131"/>
        <dbReference type="Rhea" id="RHEA-COMP:10132"/>
        <dbReference type="Rhea" id="RHEA-COMP:13555"/>
        <dbReference type="Rhea" id="RHEA-COMP:13556"/>
        <dbReference type="ChEBI" id="CHEBI:29950"/>
        <dbReference type="ChEBI" id="CHEBI:82612"/>
        <dbReference type="ChEBI" id="CHEBI:137386"/>
        <dbReference type="ChEBI" id="CHEBI:137387"/>
        <dbReference type="EC" id="2.1.1.63"/>
    </reaction>
</comment>
<evidence type="ECO:0000259" key="9">
    <source>
        <dbReference type="Pfam" id="PF01035"/>
    </source>
</evidence>
<evidence type="ECO:0000256" key="2">
    <source>
        <dbReference type="ARBA" id="ARBA00022490"/>
    </source>
</evidence>
<comment type="subcellular location">
    <subcellularLocation>
        <location evidence="8">Cytoplasm</location>
    </subcellularLocation>
</comment>
<dbReference type="Gene3D" id="1.10.10.10">
    <property type="entry name" value="Winged helix-like DNA-binding domain superfamily/Winged helix DNA-binding domain"/>
    <property type="match status" value="1"/>
</dbReference>
<dbReference type="InterPro" id="IPR036631">
    <property type="entry name" value="MGMT_N_sf"/>
</dbReference>
<dbReference type="InterPro" id="IPR023546">
    <property type="entry name" value="MGMT"/>
</dbReference>
<dbReference type="CDD" id="cd06445">
    <property type="entry name" value="ATase"/>
    <property type="match status" value="1"/>
</dbReference>
<evidence type="ECO:0000313" key="11">
    <source>
        <dbReference type="EMBL" id="MEZ0473530.1"/>
    </source>
</evidence>
<dbReference type="HAMAP" id="MF_00772">
    <property type="entry name" value="OGT"/>
    <property type="match status" value="1"/>
</dbReference>
<dbReference type="InterPro" id="IPR014048">
    <property type="entry name" value="MethylDNA_cys_MeTrfase_DNA-bd"/>
</dbReference>
<dbReference type="InterPro" id="IPR036388">
    <property type="entry name" value="WH-like_DNA-bd_sf"/>
</dbReference>
<feature type="domain" description="Methylated-DNA-[protein]-cysteine S-methyltransferase DNA binding" evidence="9">
    <location>
        <begin position="78"/>
        <end position="158"/>
    </location>
</feature>
<keyword evidence="2 8" id="KW-0963">Cytoplasm</keyword>
<comment type="caution">
    <text evidence="11">The sequence shown here is derived from an EMBL/GenBank/DDBJ whole genome shotgun (WGS) entry which is preliminary data.</text>
</comment>
<dbReference type="EMBL" id="JBFWIC010000002">
    <property type="protein sequence ID" value="MEZ0473530.1"/>
    <property type="molecule type" value="Genomic_DNA"/>
</dbReference>
<evidence type="ECO:0000313" key="12">
    <source>
        <dbReference type="Proteomes" id="UP001566331"/>
    </source>
</evidence>
<accession>A0ABV4HLC5</accession>
<dbReference type="InterPro" id="IPR001497">
    <property type="entry name" value="MethylDNA_cys_MeTrfase_AS"/>
</dbReference>
<comment type="miscellaneous">
    <text evidence="8">This enzyme catalyzes only one turnover and therefore is not strictly catalytic. According to one definition, an enzyme is a biocatalyst that acts repeatedly and over many reaction cycles.</text>
</comment>
<keyword evidence="3 8" id="KW-0489">Methyltransferase</keyword>
<dbReference type="GO" id="GO:0003908">
    <property type="term" value="F:methylated-DNA-[protein]-cysteine S-methyltransferase activity"/>
    <property type="evidence" value="ECO:0007669"/>
    <property type="project" value="UniProtKB-EC"/>
</dbReference>
<dbReference type="Proteomes" id="UP001566331">
    <property type="component" value="Unassembled WGS sequence"/>
</dbReference>
<evidence type="ECO:0000256" key="8">
    <source>
        <dbReference type="HAMAP-Rule" id="MF_00772"/>
    </source>
</evidence>
<dbReference type="PROSITE" id="PS00374">
    <property type="entry name" value="MGMT"/>
    <property type="match status" value="1"/>
</dbReference>
<keyword evidence="12" id="KW-1185">Reference proteome</keyword>
<dbReference type="RefSeq" id="WP_370562285.1">
    <property type="nucleotide sequence ID" value="NZ_JBFWIB010000001.1"/>
</dbReference>
<protein>
    <recommendedName>
        <fullName evidence="8">Methylated-DNA--protein-cysteine methyltransferase</fullName>
        <ecNumber evidence="8">2.1.1.63</ecNumber>
    </recommendedName>
    <alternativeName>
        <fullName evidence="8">6-O-methylguanine-DNA methyltransferase</fullName>
        <shortName evidence="8">MGMT</shortName>
    </alternativeName>
    <alternativeName>
        <fullName evidence="8">O-6-methylguanine-DNA-alkyltransferase</fullName>
    </alternativeName>
</protein>
<dbReference type="InterPro" id="IPR008332">
    <property type="entry name" value="MethylG_MeTrfase_N"/>
</dbReference>
<feature type="domain" description="Methylguanine DNA methyltransferase ribonuclease-like" evidence="10">
    <location>
        <begin position="5"/>
        <end position="74"/>
    </location>
</feature>
<comment type="catalytic activity">
    <reaction evidence="7 8">
        <text>a 6-O-methyl-2'-deoxyguanosine in DNA + L-cysteinyl-[protein] = S-methyl-L-cysteinyl-[protein] + a 2'-deoxyguanosine in DNA</text>
        <dbReference type="Rhea" id="RHEA:24000"/>
        <dbReference type="Rhea" id="RHEA-COMP:10131"/>
        <dbReference type="Rhea" id="RHEA-COMP:10132"/>
        <dbReference type="Rhea" id="RHEA-COMP:11367"/>
        <dbReference type="Rhea" id="RHEA-COMP:11368"/>
        <dbReference type="ChEBI" id="CHEBI:29950"/>
        <dbReference type="ChEBI" id="CHEBI:82612"/>
        <dbReference type="ChEBI" id="CHEBI:85445"/>
        <dbReference type="ChEBI" id="CHEBI:85448"/>
        <dbReference type="EC" id="2.1.1.63"/>
    </reaction>
</comment>
<dbReference type="NCBIfam" id="TIGR00589">
    <property type="entry name" value="ogt"/>
    <property type="match status" value="1"/>
</dbReference>
<dbReference type="Gene3D" id="3.30.160.70">
    <property type="entry name" value="Methylated DNA-protein cysteine methyltransferase domain"/>
    <property type="match status" value="1"/>
</dbReference>
<evidence type="ECO:0000259" key="10">
    <source>
        <dbReference type="Pfam" id="PF02870"/>
    </source>
</evidence>
<evidence type="ECO:0000256" key="3">
    <source>
        <dbReference type="ARBA" id="ARBA00022603"/>
    </source>
</evidence>
<keyword evidence="4 8" id="KW-0808">Transferase</keyword>
<organism evidence="11 12">
    <name type="scientific">Luteimonas salinilitoris</name>
    <dbReference type="NCBI Taxonomy" id="3237697"/>
    <lineage>
        <taxon>Bacteria</taxon>
        <taxon>Pseudomonadati</taxon>
        <taxon>Pseudomonadota</taxon>
        <taxon>Gammaproteobacteria</taxon>
        <taxon>Lysobacterales</taxon>
        <taxon>Lysobacteraceae</taxon>
        <taxon>Luteimonas</taxon>
    </lineage>
</organism>
<dbReference type="GO" id="GO:0032259">
    <property type="term" value="P:methylation"/>
    <property type="evidence" value="ECO:0007669"/>
    <property type="project" value="UniProtKB-KW"/>
</dbReference>
<gene>
    <name evidence="11" type="ORF">AB6713_02730</name>
</gene>
<dbReference type="SUPFAM" id="SSF46767">
    <property type="entry name" value="Methylated DNA-protein cysteine methyltransferase, C-terminal domain"/>
    <property type="match status" value="1"/>
</dbReference>
<evidence type="ECO:0000256" key="5">
    <source>
        <dbReference type="ARBA" id="ARBA00022763"/>
    </source>
</evidence>